<sequence length="403" mass="44657">MDPGQNCTQCLDGSTSKDCSSINECQYPEIFCPIGATQCMKHAGRFECICSPGLKVNLENLMQMSENYIDTTLDSVLTYKQGCPWTRTGLLCENGTELSDAPIGYSLSLIVGGLFFAGPMRSRNYVTMLDPFQQRYGAKLGAIMYLPALVGEIFWSACVVASLGSTLAVIVELNFQTSVMLSTLVAVLYTFLGGQYSVCYTDVAQLMMIVFGLVICTPYVWRNEFFQPKNFANLTREAFGNMSYNDAAPNSTNRIDWLGHVTVQEWPRYFDEYALIILGGIPWQDYFQRVLAARSVRNAQLLSIIGGFFCLLLAIPPIIMGDSSVSKKSLDLPQTSGLRYMFATMYGLPQNESPDSTACQKVLPKSNEMNSKEPTILRRTVPYGTALSCYTSLHAPCGAVRHR</sequence>
<keyword evidence="7 14" id="KW-1133">Transmembrane helix</keyword>
<comment type="similarity">
    <text evidence="2 13">Belongs to the sodium:solute symporter (SSF) (TC 2.A.21) family.</text>
</comment>
<keyword evidence="12" id="KW-0739">Sodium transport</keyword>
<evidence type="ECO:0000256" key="13">
    <source>
        <dbReference type="RuleBase" id="RU362091"/>
    </source>
</evidence>
<dbReference type="Gene3D" id="1.20.1730.10">
    <property type="entry name" value="Sodium/glucose cotransporter"/>
    <property type="match status" value="1"/>
</dbReference>
<feature type="transmembrane region" description="Helical" evidence="14">
    <location>
        <begin position="175"/>
        <end position="192"/>
    </location>
</feature>
<evidence type="ECO:0000256" key="4">
    <source>
        <dbReference type="ARBA" id="ARBA00022692"/>
    </source>
</evidence>
<dbReference type="PANTHER" id="PTHR45897">
    <property type="entry name" value="HIGH-AFFINITY CHOLINE TRANSPORTER 1"/>
    <property type="match status" value="1"/>
</dbReference>
<keyword evidence="8" id="KW-0915">Sodium</keyword>
<feature type="transmembrane region" description="Helical" evidence="14">
    <location>
        <begin position="204"/>
        <end position="221"/>
    </location>
</feature>
<protein>
    <submittedName>
        <fullName evidence="16">Uncharacterized protein</fullName>
    </submittedName>
</protein>
<keyword evidence="15" id="KW-1185">Reference proteome</keyword>
<dbReference type="Pfam" id="PF00474">
    <property type="entry name" value="SSF"/>
    <property type="match status" value="1"/>
</dbReference>
<dbReference type="SUPFAM" id="SSF57196">
    <property type="entry name" value="EGF/Laminin"/>
    <property type="match status" value="1"/>
</dbReference>
<accession>A0A915HTL2</accession>
<reference evidence="16" key="1">
    <citation type="submission" date="2022-11" db="UniProtKB">
        <authorList>
            <consortium name="WormBaseParasite"/>
        </authorList>
    </citation>
    <scope>IDENTIFICATION</scope>
</reference>
<evidence type="ECO:0000313" key="15">
    <source>
        <dbReference type="Proteomes" id="UP000887565"/>
    </source>
</evidence>
<keyword evidence="4 14" id="KW-0812">Transmembrane</keyword>
<feature type="transmembrane region" description="Helical" evidence="14">
    <location>
        <begin position="142"/>
        <end position="163"/>
    </location>
</feature>
<feature type="transmembrane region" description="Helical" evidence="14">
    <location>
        <begin position="103"/>
        <end position="121"/>
    </location>
</feature>
<dbReference type="InterPro" id="IPR052244">
    <property type="entry name" value="Choline_transporter"/>
</dbReference>
<evidence type="ECO:0000256" key="11">
    <source>
        <dbReference type="ARBA" id="ARBA00023180"/>
    </source>
</evidence>
<keyword evidence="11" id="KW-0325">Glycoprotein</keyword>
<evidence type="ECO:0000256" key="3">
    <source>
        <dbReference type="ARBA" id="ARBA00022448"/>
    </source>
</evidence>
<evidence type="ECO:0000256" key="7">
    <source>
        <dbReference type="ARBA" id="ARBA00022989"/>
    </source>
</evidence>
<evidence type="ECO:0000256" key="9">
    <source>
        <dbReference type="ARBA" id="ARBA00023065"/>
    </source>
</evidence>
<dbReference type="GO" id="GO:0005307">
    <property type="term" value="F:choline:sodium symporter activity"/>
    <property type="evidence" value="ECO:0007669"/>
    <property type="project" value="TreeGrafter"/>
</dbReference>
<keyword evidence="5" id="KW-0769">Symport</keyword>
<evidence type="ECO:0000256" key="2">
    <source>
        <dbReference type="ARBA" id="ARBA00006434"/>
    </source>
</evidence>
<feature type="transmembrane region" description="Helical" evidence="14">
    <location>
        <begin position="299"/>
        <end position="319"/>
    </location>
</feature>
<name>A0A915HTL2_ROMCU</name>
<evidence type="ECO:0000256" key="10">
    <source>
        <dbReference type="ARBA" id="ARBA00023136"/>
    </source>
</evidence>
<dbReference type="PANTHER" id="PTHR45897:SF4">
    <property type="entry name" value="HIGH-AFFINITY CHOLINE TRANSPORTER 1"/>
    <property type="match status" value="1"/>
</dbReference>
<proteinExistence type="inferred from homology"/>
<dbReference type="WBParaSite" id="nRc.2.0.1.t05099-RA">
    <property type="protein sequence ID" value="nRc.2.0.1.t05099-RA"/>
    <property type="gene ID" value="nRc.2.0.1.g05099"/>
</dbReference>
<evidence type="ECO:0000256" key="1">
    <source>
        <dbReference type="ARBA" id="ARBA00004141"/>
    </source>
</evidence>
<evidence type="ECO:0000313" key="16">
    <source>
        <dbReference type="WBParaSite" id="nRc.2.0.1.t05099-RA"/>
    </source>
</evidence>
<keyword evidence="6" id="KW-0530">Neurotransmitter biosynthesis</keyword>
<comment type="subcellular location">
    <subcellularLocation>
        <location evidence="1">Membrane</location>
        <topology evidence="1">Multi-pass membrane protein</topology>
    </subcellularLocation>
</comment>
<dbReference type="InterPro" id="IPR038377">
    <property type="entry name" value="Na/Glc_symporter_sf"/>
</dbReference>
<dbReference type="GO" id="GO:0008292">
    <property type="term" value="P:acetylcholine biosynthetic process"/>
    <property type="evidence" value="ECO:0007669"/>
    <property type="project" value="TreeGrafter"/>
</dbReference>
<dbReference type="InterPro" id="IPR001734">
    <property type="entry name" value="Na/solute_symporter"/>
</dbReference>
<evidence type="ECO:0000256" key="8">
    <source>
        <dbReference type="ARBA" id="ARBA00023053"/>
    </source>
</evidence>
<keyword evidence="9" id="KW-0406">Ion transport</keyword>
<evidence type="ECO:0000256" key="5">
    <source>
        <dbReference type="ARBA" id="ARBA00022847"/>
    </source>
</evidence>
<dbReference type="GO" id="GO:0005886">
    <property type="term" value="C:plasma membrane"/>
    <property type="evidence" value="ECO:0007669"/>
    <property type="project" value="TreeGrafter"/>
</dbReference>
<keyword evidence="10 14" id="KW-0472">Membrane</keyword>
<dbReference type="PROSITE" id="PS50283">
    <property type="entry name" value="NA_SOLUT_SYMP_3"/>
    <property type="match status" value="1"/>
</dbReference>
<keyword evidence="3" id="KW-0813">Transport</keyword>
<evidence type="ECO:0000256" key="14">
    <source>
        <dbReference type="SAM" id="Phobius"/>
    </source>
</evidence>
<dbReference type="AlphaFoldDB" id="A0A915HTL2"/>
<dbReference type="Proteomes" id="UP000887565">
    <property type="component" value="Unplaced"/>
</dbReference>
<evidence type="ECO:0000256" key="6">
    <source>
        <dbReference type="ARBA" id="ARBA00022979"/>
    </source>
</evidence>
<organism evidence="15 16">
    <name type="scientific">Romanomermis culicivorax</name>
    <name type="common">Nematode worm</name>
    <dbReference type="NCBI Taxonomy" id="13658"/>
    <lineage>
        <taxon>Eukaryota</taxon>
        <taxon>Metazoa</taxon>
        <taxon>Ecdysozoa</taxon>
        <taxon>Nematoda</taxon>
        <taxon>Enoplea</taxon>
        <taxon>Dorylaimia</taxon>
        <taxon>Mermithida</taxon>
        <taxon>Mermithoidea</taxon>
        <taxon>Mermithidae</taxon>
        <taxon>Romanomermis</taxon>
    </lineage>
</organism>
<evidence type="ECO:0000256" key="12">
    <source>
        <dbReference type="ARBA" id="ARBA00023201"/>
    </source>
</evidence>